<feature type="transmembrane region" description="Helical" evidence="2">
    <location>
        <begin position="242"/>
        <end position="261"/>
    </location>
</feature>
<comment type="caution">
    <text evidence="3">The sequence shown here is derived from an EMBL/GenBank/DDBJ whole genome shotgun (WGS) entry which is preliminary data.</text>
</comment>
<reference evidence="3 4" key="1">
    <citation type="journal article" date="2012" name="Genome Biol.">
        <title>Genome and low-iron response of an oceanic diatom adapted to chronic iron limitation.</title>
        <authorList>
            <person name="Lommer M."/>
            <person name="Specht M."/>
            <person name="Roy A.S."/>
            <person name="Kraemer L."/>
            <person name="Andreson R."/>
            <person name="Gutowska M.A."/>
            <person name="Wolf J."/>
            <person name="Bergner S.V."/>
            <person name="Schilhabel M.B."/>
            <person name="Klostermeier U.C."/>
            <person name="Beiko R.G."/>
            <person name="Rosenstiel P."/>
            <person name="Hippler M."/>
            <person name="Laroche J."/>
        </authorList>
    </citation>
    <scope>NUCLEOTIDE SEQUENCE [LARGE SCALE GENOMIC DNA]</scope>
    <source>
        <strain evidence="3 4">CCMP1005</strain>
    </source>
</reference>
<keyword evidence="2" id="KW-0812">Transmembrane</keyword>
<evidence type="ECO:0000313" key="4">
    <source>
        <dbReference type="Proteomes" id="UP000266841"/>
    </source>
</evidence>
<dbReference type="Proteomes" id="UP000266841">
    <property type="component" value="Unassembled WGS sequence"/>
</dbReference>
<feature type="transmembrane region" description="Helical" evidence="2">
    <location>
        <begin position="172"/>
        <end position="189"/>
    </location>
</feature>
<sequence length="305" mass="32320">MKSLRRREITRRSEENRASLSRFPLKIARRSGLARGSGKRDETKPKPLRTTPTHGQAASSRNMGAMGACGRSSLLAAALICLGPAAPASGFPTIGRRRHHSGPPSVGDIPRRRDASGFAPSASAQTANPPAPTGHRRRSWALHANRNDDDDDGGNGTNPLDARLRRADFNEIRRDLVLTACFVLGRYLIYDVSTGPKAEPGFGASDAVYLSGTLSSASVLAAYWTAAGLLTRLFETGRTRDVGTVLLANAVNLAMCVPAWIATEHALRFGPADVGGTTLDGAVAGAFVGLGCFMAAMKVVTADWR</sequence>
<gene>
    <name evidence="3" type="ORF">THAOC_02029</name>
</gene>
<organism evidence="3 4">
    <name type="scientific">Thalassiosira oceanica</name>
    <name type="common">Marine diatom</name>
    <dbReference type="NCBI Taxonomy" id="159749"/>
    <lineage>
        <taxon>Eukaryota</taxon>
        <taxon>Sar</taxon>
        <taxon>Stramenopiles</taxon>
        <taxon>Ochrophyta</taxon>
        <taxon>Bacillariophyta</taxon>
        <taxon>Coscinodiscophyceae</taxon>
        <taxon>Thalassiosirophycidae</taxon>
        <taxon>Thalassiosirales</taxon>
        <taxon>Thalassiosiraceae</taxon>
        <taxon>Thalassiosira</taxon>
    </lineage>
</organism>
<dbReference type="AlphaFoldDB" id="K0TQK8"/>
<feature type="compositionally biased region" description="Polar residues" evidence="1">
    <location>
        <begin position="50"/>
        <end position="62"/>
    </location>
</feature>
<evidence type="ECO:0000256" key="1">
    <source>
        <dbReference type="SAM" id="MobiDB-lite"/>
    </source>
</evidence>
<keyword evidence="2" id="KW-0472">Membrane</keyword>
<accession>K0TQK8</accession>
<keyword evidence="4" id="KW-1185">Reference proteome</keyword>
<feature type="transmembrane region" description="Helical" evidence="2">
    <location>
        <begin position="281"/>
        <end position="300"/>
    </location>
</feature>
<name>K0TQK8_THAOC</name>
<feature type="region of interest" description="Disordered" evidence="1">
    <location>
        <begin position="89"/>
        <end position="137"/>
    </location>
</feature>
<feature type="transmembrane region" description="Helical" evidence="2">
    <location>
        <begin position="209"/>
        <end position="230"/>
    </location>
</feature>
<dbReference type="EMBL" id="AGNL01002438">
    <property type="protein sequence ID" value="EJK76222.1"/>
    <property type="molecule type" value="Genomic_DNA"/>
</dbReference>
<evidence type="ECO:0000313" key="3">
    <source>
        <dbReference type="EMBL" id="EJK76222.1"/>
    </source>
</evidence>
<keyword evidence="2" id="KW-1133">Transmembrane helix</keyword>
<feature type="compositionally biased region" description="Basic and acidic residues" evidence="1">
    <location>
        <begin position="1"/>
        <end position="17"/>
    </location>
</feature>
<proteinExistence type="predicted"/>
<dbReference type="OrthoDB" id="46342at2759"/>
<feature type="region of interest" description="Disordered" evidence="1">
    <location>
        <begin position="1"/>
        <end position="64"/>
    </location>
</feature>
<evidence type="ECO:0000256" key="2">
    <source>
        <dbReference type="SAM" id="Phobius"/>
    </source>
</evidence>
<protein>
    <submittedName>
        <fullName evidence="3">Uncharacterized protein</fullName>
    </submittedName>
</protein>